<reference evidence="1 2" key="1">
    <citation type="submission" date="2019-03" db="EMBL/GenBank/DDBJ databases">
        <title>First draft genome of Liparis tanakae, snailfish: a comprehensive survey of snailfish specific genes.</title>
        <authorList>
            <person name="Kim W."/>
            <person name="Song I."/>
            <person name="Jeong J.-H."/>
            <person name="Kim D."/>
            <person name="Kim S."/>
            <person name="Ryu S."/>
            <person name="Song J.Y."/>
            <person name="Lee S.K."/>
        </authorList>
    </citation>
    <scope>NUCLEOTIDE SEQUENCE [LARGE SCALE GENOMIC DNA]</scope>
    <source>
        <tissue evidence="1">Muscle</tissue>
    </source>
</reference>
<organism evidence="1 2">
    <name type="scientific">Liparis tanakae</name>
    <name type="common">Tanaka's snailfish</name>
    <dbReference type="NCBI Taxonomy" id="230148"/>
    <lineage>
        <taxon>Eukaryota</taxon>
        <taxon>Metazoa</taxon>
        <taxon>Chordata</taxon>
        <taxon>Craniata</taxon>
        <taxon>Vertebrata</taxon>
        <taxon>Euteleostomi</taxon>
        <taxon>Actinopterygii</taxon>
        <taxon>Neopterygii</taxon>
        <taxon>Teleostei</taxon>
        <taxon>Neoteleostei</taxon>
        <taxon>Acanthomorphata</taxon>
        <taxon>Eupercaria</taxon>
        <taxon>Perciformes</taxon>
        <taxon>Cottioidei</taxon>
        <taxon>Cottales</taxon>
        <taxon>Liparidae</taxon>
        <taxon>Liparis</taxon>
    </lineage>
</organism>
<evidence type="ECO:0000313" key="2">
    <source>
        <dbReference type="Proteomes" id="UP000314294"/>
    </source>
</evidence>
<name>A0A4Z2ESX5_9TELE</name>
<dbReference type="AlphaFoldDB" id="A0A4Z2ESX5"/>
<gene>
    <name evidence="1" type="ORF">EYF80_058468</name>
</gene>
<comment type="caution">
    <text evidence="1">The sequence shown here is derived from an EMBL/GenBank/DDBJ whole genome shotgun (WGS) entry which is preliminary data.</text>
</comment>
<keyword evidence="2" id="KW-1185">Reference proteome</keyword>
<protein>
    <submittedName>
        <fullName evidence="1">Uncharacterized protein</fullName>
    </submittedName>
</protein>
<dbReference type="Proteomes" id="UP000314294">
    <property type="component" value="Unassembled WGS sequence"/>
</dbReference>
<sequence>MEMKAFTLPWRLTKSTMERTSDSDITGAEQAFKIKVQGLEEAETHGGVGVVESIGVRHDLQEHVHLVQEGGDGRVNAEITHQLTEQQGH</sequence>
<proteinExistence type="predicted"/>
<evidence type="ECO:0000313" key="1">
    <source>
        <dbReference type="EMBL" id="TNN31382.1"/>
    </source>
</evidence>
<accession>A0A4Z2ESX5</accession>
<dbReference type="EMBL" id="SRLO01003522">
    <property type="protein sequence ID" value="TNN31382.1"/>
    <property type="molecule type" value="Genomic_DNA"/>
</dbReference>